<sequence>MERDTVPTVSDSESQGIRNPVNSNVLLNMLHEQRDMISLMQAQLDLQKERLDSQEKIITDLRTEVGKIKGSGETSVAKTSGTNVDLDWSTRSECGDISIADLVKQAAEETLVKQTSYVYDQTSGLYFDEASGYYYDPVQELFYNGLTRTYYKWDEATQKHVFHSQVPEESSRKSSKKKRNLVATTSKKSKITPSKSSLISSSSSSPKNMSNLSDVEDGELSDSTNSSGSETDKSDSDTIKSHQSRSTTSSRCREESLPCVRAVVMESSLPELNKGFLFVVTCMGGSIGREGDMHCILVEDPNVSKHHADIHFSNEDGKFYLTDLGSQNGTFLNGSRLSDAKVTSEAQEVLHGSTLKIGSTTLLIHIHPGSLTCALCEPGLNAATKTPIHGSPLTKEKKEQLRKKQLKKLRQKYCVEQNATSVQSKLPDSYTDRALDRRNVKGSDNPFEKTEVASMDAAIKEDNKGFKMLAKMGWNSGTSLGRSSASHLQSPLPAAKTEPVSNCPFVSIYFQIWCIIII</sequence>
<dbReference type="Pfam" id="PF00498">
    <property type="entry name" value="FHA"/>
    <property type="match status" value="1"/>
</dbReference>
<feature type="region of interest" description="Disordered" evidence="1">
    <location>
        <begin position="162"/>
        <end position="252"/>
    </location>
</feature>
<name>A0A8J2L8X4_9HEXA</name>
<evidence type="ECO:0000259" key="3">
    <source>
        <dbReference type="PROSITE" id="PS50174"/>
    </source>
</evidence>
<evidence type="ECO:0000313" key="5">
    <source>
        <dbReference type="Proteomes" id="UP000708208"/>
    </source>
</evidence>
<dbReference type="InterPro" id="IPR041591">
    <property type="entry name" value="OCRE"/>
</dbReference>
<proteinExistence type="predicted"/>
<dbReference type="OrthoDB" id="2538319at2759"/>
<dbReference type="EMBL" id="CAJVCH010556409">
    <property type="protein sequence ID" value="CAG7830537.1"/>
    <property type="molecule type" value="Genomic_DNA"/>
</dbReference>
<reference evidence="4" key="1">
    <citation type="submission" date="2021-06" db="EMBL/GenBank/DDBJ databases">
        <authorList>
            <person name="Hodson N. C."/>
            <person name="Mongue J. A."/>
            <person name="Jaron S. K."/>
        </authorList>
    </citation>
    <scope>NUCLEOTIDE SEQUENCE</scope>
</reference>
<evidence type="ECO:0008006" key="6">
    <source>
        <dbReference type="Google" id="ProtNLM"/>
    </source>
</evidence>
<evidence type="ECO:0000259" key="2">
    <source>
        <dbReference type="PROSITE" id="PS50006"/>
    </source>
</evidence>
<feature type="compositionally biased region" description="Low complexity" evidence="1">
    <location>
        <begin position="191"/>
        <end position="213"/>
    </location>
</feature>
<dbReference type="Pfam" id="PF17780">
    <property type="entry name" value="OCRE"/>
    <property type="match status" value="1"/>
</dbReference>
<dbReference type="Pfam" id="PF01585">
    <property type="entry name" value="G-patch"/>
    <property type="match status" value="1"/>
</dbReference>
<dbReference type="AlphaFoldDB" id="A0A8J2L8X4"/>
<dbReference type="InterPro" id="IPR035624">
    <property type="entry name" value="AGGF1_OCRE"/>
</dbReference>
<feature type="compositionally biased region" description="Basic and acidic residues" evidence="1">
    <location>
        <begin position="230"/>
        <end position="240"/>
    </location>
</feature>
<evidence type="ECO:0000256" key="1">
    <source>
        <dbReference type="SAM" id="MobiDB-lite"/>
    </source>
</evidence>
<gene>
    <name evidence="4" type="ORF">AFUS01_LOCUS40335</name>
</gene>
<dbReference type="InterPro" id="IPR000253">
    <property type="entry name" value="FHA_dom"/>
</dbReference>
<feature type="domain" description="G-patch" evidence="3">
    <location>
        <begin position="461"/>
        <end position="494"/>
    </location>
</feature>
<dbReference type="SMART" id="SM00240">
    <property type="entry name" value="FHA"/>
    <property type="match status" value="1"/>
</dbReference>
<protein>
    <recommendedName>
        <fullName evidence="6">Angiogenic factor with G patch and FHA domains 1</fullName>
    </recommendedName>
</protein>
<dbReference type="Proteomes" id="UP000708208">
    <property type="component" value="Unassembled WGS sequence"/>
</dbReference>
<dbReference type="CDD" id="cd16164">
    <property type="entry name" value="OCRE_VG5Q"/>
    <property type="match status" value="1"/>
</dbReference>
<dbReference type="PANTHER" id="PTHR23106:SF24">
    <property type="entry name" value="ANGIOGENIC FACTOR WITH G PATCH AND FHA DOMAINS 1"/>
    <property type="match status" value="1"/>
</dbReference>
<dbReference type="CDD" id="cd22686">
    <property type="entry name" value="FHA_AGGF1"/>
    <property type="match status" value="1"/>
</dbReference>
<organism evidence="4 5">
    <name type="scientific">Allacma fusca</name>
    <dbReference type="NCBI Taxonomy" id="39272"/>
    <lineage>
        <taxon>Eukaryota</taxon>
        <taxon>Metazoa</taxon>
        <taxon>Ecdysozoa</taxon>
        <taxon>Arthropoda</taxon>
        <taxon>Hexapoda</taxon>
        <taxon>Collembola</taxon>
        <taxon>Symphypleona</taxon>
        <taxon>Sminthuridae</taxon>
        <taxon>Allacma</taxon>
    </lineage>
</organism>
<dbReference type="PROSITE" id="PS50174">
    <property type="entry name" value="G_PATCH"/>
    <property type="match status" value="1"/>
</dbReference>
<dbReference type="PROSITE" id="PS50006">
    <property type="entry name" value="FHA_DOMAIN"/>
    <property type="match status" value="1"/>
</dbReference>
<evidence type="ECO:0000313" key="4">
    <source>
        <dbReference type="EMBL" id="CAG7830537.1"/>
    </source>
</evidence>
<keyword evidence="5" id="KW-1185">Reference proteome</keyword>
<feature type="compositionally biased region" description="Polar residues" evidence="1">
    <location>
        <begin position="7"/>
        <end position="20"/>
    </location>
</feature>
<dbReference type="InterPro" id="IPR000467">
    <property type="entry name" value="G_patch_dom"/>
</dbReference>
<dbReference type="InterPro" id="IPR053027">
    <property type="entry name" value="AGGF1"/>
</dbReference>
<comment type="caution">
    <text evidence="4">The sequence shown here is derived from an EMBL/GenBank/DDBJ whole genome shotgun (WGS) entry which is preliminary data.</text>
</comment>
<feature type="region of interest" description="Disordered" evidence="1">
    <location>
        <begin position="1"/>
        <end position="20"/>
    </location>
</feature>
<feature type="domain" description="FHA" evidence="2">
    <location>
        <begin position="285"/>
        <end position="337"/>
    </location>
</feature>
<dbReference type="GO" id="GO:0003676">
    <property type="term" value="F:nucleic acid binding"/>
    <property type="evidence" value="ECO:0007669"/>
    <property type="project" value="InterPro"/>
</dbReference>
<accession>A0A8J2L8X4</accession>
<dbReference type="PANTHER" id="PTHR23106">
    <property type="entry name" value="ANGIOGENIC FACTOR WITH G PATCH AND FHA DOMAINS 1"/>
    <property type="match status" value="1"/>
</dbReference>